<keyword evidence="2" id="KW-1133">Transmembrane helix</keyword>
<reference evidence="4" key="1">
    <citation type="journal article" date="2019" name="Nat. Commun.">
        <title>The genome of broomcorn millet.</title>
        <authorList>
            <person name="Zou C."/>
            <person name="Miki D."/>
            <person name="Li D."/>
            <person name="Tang Q."/>
            <person name="Xiao L."/>
            <person name="Rajput S."/>
            <person name="Deng P."/>
            <person name="Jia W."/>
            <person name="Huang R."/>
            <person name="Zhang M."/>
            <person name="Sun Y."/>
            <person name="Hu J."/>
            <person name="Fu X."/>
            <person name="Schnable P.S."/>
            <person name="Li F."/>
            <person name="Zhang H."/>
            <person name="Feng B."/>
            <person name="Zhu X."/>
            <person name="Liu R."/>
            <person name="Schnable J.C."/>
            <person name="Zhu J.-K."/>
            <person name="Zhang H."/>
        </authorList>
    </citation>
    <scope>NUCLEOTIDE SEQUENCE [LARGE SCALE GENOMIC DNA]</scope>
</reference>
<dbReference type="EMBL" id="PQIB02000007">
    <property type="protein sequence ID" value="RLN08906.1"/>
    <property type="molecule type" value="Genomic_DNA"/>
</dbReference>
<keyword evidence="4" id="KW-1185">Reference proteome</keyword>
<evidence type="ECO:0000256" key="1">
    <source>
        <dbReference type="SAM" id="MobiDB-lite"/>
    </source>
</evidence>
<proteinExistence type="predicted"/>
<dbReference type="Proteomes" id="UP000275267">
    <property type="component" value="Unassembled WGS sequence"/>
</dbReference>
<feature type="compositionally biased region" description="Low complexity" evidence="1">
    <location>
        <begin position="10"/>
        <end position="43"/>
    </location>
</feature>
<feature type="transmembrane region" description="Helical" evidence="2">
    <location>
        <begin position="208"/>
        <end position="231"/>
    </location>
</feature>
<comment type="caution">
    <text evidence="3">The sequence shown here is derived from an EMBL/GenBank/DDBJ whole genome shotgun (WGS) entry which is preliminary data.</text>
</comment>
<accession>A0A3L6RSX8</accession>
<keyword evidence="2" id="KW-0472">Membrane</keyword>
<evidence type="ECO:0000313" key="3">
    <source>
        <dbReference type="EMBL" id="RLN08906.1"/>
    </source>
</evidence>
<dbReference type="AlphaFoldDB" id="A0A3L6RSX8"/>
<feature type="region of interest" description="Disordered" evidence="1">
    <location>
        <begin position="1"/>
        <end position="50"/>
    </location>
</feature>
<sequence>MAKPSTGLHTPRPSALRSSSSSSCPTTRSSVGSTSSSSAAAASKLPVPAATPRDFASNAKVVAKCLAYGDDDITLAAAAAAAAAATLSPDSVTEGALAAQEDDLGPLLDLPDPDVSVDTSAVPDDALTASADSCVTEVPALADSIIDSEALLPVEISVVLAELYGASGLSPRSKRLLAALTEAAAFELAPSATARRLRRAAFWGKVRVAVLAGTLAAVVAVDMALAAYLYARHVNDRYHVLPPT</sequence>
<organism evidence="3 4">
    <name type="scientific">Panicum miliaceum</name>
    <name type="common">Proso millet</name>
    <name type="synonym">Broomcorn millet</name>
    <dbReference type="NCBI Taxonomy" id="4540"/>
    <lineage>
        <taxon>Eukaryota</taxon>
        <taxon>Viridiplantae</taxon>
        <taxon>Streptophyta</taxon>
        <taxon>Embryophyta</taxon>
        <taxon>Tracheophyta</taxon>
        <taxon>Spermatophyta</taxon>
        <taxon>Magnoliopsida</taxon>
        <taxon>Liliopsida</taxon>
        <taxon>Poales</taxon>
        <taxon>Poaceae</taxon>
        <taxon>PACMAD clade</taxon>
        <taxon>Panicoideae</taxon>
        <taxon>Panicodae</taxon>
        <taxon>Paniceae</taxon>
        <taxon>Panicinae</taxon>
        <taxon>Panicum</taxon>
        <taxon>Panicum sect. Panicum</taxon>
    </lineage>
</organism>
<gene>
    <name evidence="3" type="ORF">C2845_PM11G21230</name>
</gene>
<protein>
    <submittedName>
        <fullName evidence="3">Uncharacterized protein</fullName>
    </submittedName>
</protein>
<name>A0A3L6RSX8_PANMI</name>
<evidence type="ECO:0000313" key="4">
    <source>
        <dbReference type="Proteomes" id="UP000275267"/>
    </source>
</evidence>
<dbReference type="OrthoDB" id="695887at2759"/>
<keyword evidence="2" id="KW-0812">Transmembrane</keyword>
<evidence type="ECO:0000256" key="2">
    <source>
        <dbReference type="SAM" id="Phobius"/>
    </source>
</evidence>